<evidence type="ECO:0000313" key="14">
    <source>
        <dbReference type="EMBL" id="KIO44000.1"/>
    </source>
</evidence>
<feature type="domain" description="DNA polymerase III beta sliding clamp C-terminal" evidence="13">
    <location>
        <begin position="249"/>
        <end position="372"/>
    </location>
</feature>
<dbReference type="PANTHER" id="PTHR30478">
    <property type="entry name" value="DNA POLYMERASE III SUBUNIT BETA"/>
    <property type="match status" value="1"/>
</dbReference>
<dbReference type="RefSeq" id="WP_041502156.1">
    <property type="nucleotide sequence ID" value="NZ_JPIT01000007.1"/>
</dbReference>
<comment type="subunit">
    <text evidence="10">Forms a ring-shaped head-to-tail homodimer around DNA.</text>
</comment>
<feature type="domain" description="DNA polymerase III beta sliding clamp central" evidence="12">
    <location>
        <begin position="138"/>
        <end position="246"/>
    </location>
</feature>
<sequence length="374" mass="42068">MKFVISSSTFLSRLQAVSRVISGKPAQPILDNILLVAKDNRLYVTASDKETTMEARVELEQLEIPGSITIPAKLLLDILKEFPEQPLTFDINEATHKVTIISDKGEFSVMGESAEDYPVQSGLDENSVVLVTNCGMLLEGISKTVFATANDDLRPVMNCILIEMNAENFTFVASDAHKLVRYKRFDARTDGEQRALILPKKPSLLLKNILPKDDSELKMQFNEKMACFIFGDYKMICTLVEGRFPNYNSVIPQNNPKKIIIEKKELYNTLRRVSVMANQASNLVKFDLTRGSMVISAQDVDYAMSGHETISCQYDGEEMAIGFKSPFVLEILANLNTEYFVLELSDPSRPGLFLPYESDNQDEDLLMLLMPMMV</sequence>
<dbReference type="NCBIfam" id="TIGR00663">
    <property type="entry name" value="dnan"/>
    <property type="match status" value="1"/>
</dbReference>
<feature type="domain" description="DNA polymerase III beta sliding clamp N-terminal" evidence="11">
    <location>
        <begin position="1"/>
        <end position="119"/>
    </location>
</feature>
<reference evidence="14 17" key="1">
    <citation type="submission" date="2014-07" db="EMBL/GenBank/DDBJ databases">
        <title>Porphyromonadaceae bacterium OUH 308042 = ATCC BAA-2681 = DSM 28342 draft genome.</title>
        <authorList>
            <person name="Sydenham T.V."/>
            <person name="Hasman H."/>
            <person name="Justensen U.S."/>
        </authorList>
    </citation>
    <scope>NUCLEOTIDE SEQUENCE [LARGE SCALE GENOMIC DNA]</scope>
    <source>
        <strain evidence="14 17">OUH 308042</strain>
    </source>
</reference>
<evidence type="ECO:0000256" key="9">
    <source>
        <dbReference type="ARBA" id="ARBA00023125"/>
    </source>
</evidence>
<dbReference type="InterPro" id="IPR022634">
    <property type="entry name" value="DNA_polIII_beta_N"/>
</dbReference>
<evidence type="ECO:0000256" key="8">
    <source>
        <dbReference type="ARBA" id="ARBA00022932"/>
    </source>
</evidence>
<evidence type="ECO:0000256" key="6">
    <source>
        <dbReference type="ARBA" id="ARBA00022695"/>
    </source>
</evidence>
<organism evidence="14 17">
    <name type="scientific">Sanguibacteroides justesenii</name>
    <dbReference type="NCBI Taxonomy" id="1547597"/>
    <lineage>
        <taxon>Bacteria</taxon>
        <taxon>Pseudomonadati</taxon>
        <taxon>Bacteroidota</taxon>
        <taxon>Bacteroidia</taxon>
        <taxon>Bacteroidales</taxon>
        <taxon>Porphyromonadaceae</taxon>
        <taxon>Sanguibacteroides</taxon>
    </lineage>
</organism>
<dbReference type="GO" id="GO:0006271">
    <property type="term" value="P:DNA strand elongation involved in DNA replication"/>
    <property type="evidence" value="ECO:0007669"/>
    <property type="project" value="TreeGrafter"/>
</dbReference>
<keyword evidence="4 10" id="KW-0963">Cytoplasm</keyword>
<dbReference type="SMART" id="SM00480">
    <property type="entry name" value="POL3Bc"/>
    <property type="match status" value="1"/>
</dbReference>
<accession>A0A0C3R3Y0</accession>
<dbReference type="GO" id="GO:0009360">
    <property type="term" value="C:DNA polymerase III complex"/>
    <property type="evidence" value="ECO:0007669"/>
    <property type="project" value="InterPro"/>
</dbReference>
<keyword evidence="17" id="KW-1185">Reference proteome</keyword>
<dbReference type="GO" id="GO:0003887">
    <property type="term" value="F:DNA-directed DNA polymerase activity"/>
    <property type="evidence" value="ECO:0007669"/>
    <property type="project" value="UniProtKB-UniRule"/>
</dbReference>
<evidence type="ECO:0000259" key="11">
    <source>
        <dbReference type="Pfam" id="PF00712"/>
    </source>
</evidence>
<dbReference type="Gene3D" id="3.70.10.10">
    <property type="match status" value="1"/>
</dbReference>
<keyword evidence="7 10" id="KW-0235">DNA replication</keyword>
<evidence type="ECO:0000313" key="16">
    <source>
        <dbReference type="Proteomes" id="UP000031937"/>
    </source>
</evidence>
<comment type="caution">
    <text evidence="14">The sequence shown here is derived from an EMBL/GenBank/DDBJ whole genome shotgun (WGS) entry which is preliminary data.</text>
</comment>
<evidence type="ECO:0000313" key="17">
    <source>
        <dbReference type="Proteomes" id="UP000031980"/>
    </source>
</evidence>
<gene>
    <name evidence="14" type="ORF">BA92_11465</name>
    <name evidence="15" type="ORF">IE90_01785</name>
</gene>
<comment type="similarity">
    <text evidence="2 10">Belongs to the beta sliding clamp family.</text>
</comment>
<evidence type="ECO:0000256" key="3">
    <source>
        <dbReference type="ARBA" id="ARBA00021035"/>
    </source>
</evidence>
<keyword evidence="6 10" id="KW-0548">Nucleotidyltransferase</keyword>
<dbReference type="SUPFAM" id="SSF55979">
    <property type="entry name" value="DNA clamp"/>
    <property type="match status" value="3"/>
</dbReference>
<dbReference type="PIRSF" id="PIRSF000804">
    <property type="entry name" value="DNA_pol_III_b"/>
    <property type="match status" value="1"/>
</dbReference>
<evidence type="ECO:0000259" key="13">
    <source>
        <dbReference type="Pfam" id="PF02768"/>
    </source>
</evidence>
<reference evidence="15 16" key="2">
    <citation type="submission" date="2014-07" db="EMBL/GenBank/DDBJ databases">
        <title>Porphyromonadaceae bacterium OUH 334697 = ATCC BAA-2682 = DSM 28341 draft genome.</title>
        <authorList>
            <person name="Sydenham T.V."/>
            <person name="Hasman H."/>
            <person name="Justesen U.S."/>
        </authorList>
    </citation>
    <scope>NUCLEOTIDE SEQUENCE [LARGE SCALE GENOMIC DNA]</scope>
    <source>
        <strain evidence="15 16">OUH 334697</strain>
    </source>
</reference>
<dbReference type="AlphaFoldDB" id="A0A0C3R3Y0"/>
<evidence type="ECO:0000256" key="5">
    <source>
        <dbReference type="ARBA" id="ARBA00022679"/>
    </source>
</evidence>
<comment type="function">
    <text evidence="10">Confers DNA tethering and processivity to DNA polymerases and other proteins. Acts as a clamp, forming a ring around DNA (a reaction catalyzed by the clamp-loading complex) which diffuses in an ATP-independent manner freely and bidirectionally along dsDNA. Initially characterized for its ability to contact the catalytic subunit of DNA polymerase III (Pol III), a complex, multichain enzyme responsible for most of the replicative synthesis in bacteria; Pol III exhibits 3'-5' exonuclease proofreading activity. The beta chain is required for initiation of replication as well as for processivity of DNA replication.</text>
</comment>
<comment type="subcellular location">
    <subcellularLocation>
        <location evidence="1 10">Cytoplasm</location>
    </subcellularLocation>
</comment>
<evidence type="ECO:0000256" key="4">
    <source>
        <dbReference type="ARBA" id="ARBA00022490"/>
    </source>
</evidence>
<protein>
    <recommendedName>
        <fullName evidence="3 10">Beta sliding clamp</fullName>
    </recommendedName>
</protein>
<dbReference type="Pfam" id="PF00712">
    <property type="entry name" value="DNA_pol3_beta"/>
    <property type="match status" value="1"/>
</dbReference>
<dbReference type="GO" id="GO:0008408">
    <property type="term" value="F:3'-5' exonuclease activity"/>
    <property type="evidence" value="ECO:0007669"/>
    <property type="project" value="InterPro"/>
</dbReference>
<dbReference type="Proteomes" id="UP000031937">
    <property type="component" value="Unassembled WGS sequence"/>
</dbReference>
<dbReference type="InterPro" id="IPR046938">
    <property type="entry name" value="DNA_clamp_sf"/>
</dbReference>
<dbReference type="Pfam" id="PF02768">
    <property type="entry name" value="DNA_pol3_beta_3"/>
    <property type="match status" value="1"/>
</dbReference>
<name>A0A0C3R3Y0_9PORP</name>
<dbReference type="InterPro" id="IPR001001">
    <property type="entry name" value="DNA_polIII_beta"/>
</dbReference>
<dbReference type="EMBL" id="JPIU01000040">
    <property type="protein sequence ID" value="KIO44000.1"/>
    <property type="molecule type" value="Genomic_DNA"/>
</dbReference>
<evidence type="ECO:0000259" key="12">
    <source>
        <dbReference type="Pfam" id="PF02767"/>
    </source>
</evidence>
<evidence type="ECO:0000256" key="1">
    <source>
        <dbReference type="ARBA" id="ARBA00004496"/>
    </source>
</evidence>
<dbReference type="CDD" id="cd00140">
    <property type="entry name" value="beta_clamp"/>
    <property type="match status" value="1"/>
</dbReference>
<dbReference type="GO" id="GO:0003677">
    <property type="term" value="F:DNA binding"/>
    <property type="evidence" value="ECO:0007669"/>
    <property type="project" value="UniProtKB-UniRule"/>
</dbReference>
<keyword evidence="8 10" id="KW-0239">DNA-directed DNA polymerase</keyword>
<dbReference type="Proteomes" id="UP000031980">
    <property type="component" value="Unassembled WGS sequence"/>
</dbReference>
<keyword evidence="9" id="KW-0238">DNA-binding</keyword>
<dbReference type="InterPro" id="IPR022637">
    <property type="entry name" value="DNA_polIII_beta_cen"/>
</dbReference>
<dbReference type="InterPro" id="IPR022635">
    <property type="entry name" value="DNA_polIII_beta_C"/>
</dbReference>
<dbReference type="Pfam" id="PF02767">
    <property type="entry name" value="DNA_pol3_beta_2"/>
    <property type="match status" value="1"/>
</dbReference>
<dbReference type="PANTHER" id="PTHR30478:SF0">
    <property type="entry name" value="BETA SLIDING CLAMP"/>
    <property type="match status" value="1"/>
</dbReference>
<evidence type="ECO:0000256" key="10">
    <source>
        <dbReference type="PIRNR" id="PIRNR000804"/>
    </source>
</evidence>
<evidence type="ECO:0000256" key="2">
    <source>
        <dbReference type="ARBA" id="ARBA00010752"/>
    </source>
</evidence>
<evidence type="ECO:0000313" key="15">
    <source>
        <dbReference type="EMBL" id="KIO47339.1"/>
    </source>
</evidence>
<dbReference type="Gene3D" id="3.10.150.10">
    <property type="entry name" value="DNA Polymerase III, subunit A, domain 2"/>
    <property type="match status" value="1"/>
</dbReference>
<dbReference type="EMBL" id="JPIT01000007">
    <property type="protein sequence ID" value="KIO47339.1"/>
    <property type="molecule type" value="Genomic_DNA"/>
</dbReference>
<proteinExistence type="inferred from homology"/>
<evidence type="ECO:0000256" key="7">
    <source>
        <dbReference type="ARBA" id="ARBA00022705"/>
    </source>
</evidence>
<keyword evidence="5 10" id="KW-0808">Transferase</keyword>
<dbReference type="GO" id="GO:0005737">
    <property type="term" value="C:cytoplasm"/>
    <property type="evidence" value="ECO:0007669"/>
    <property type="project" value="UniProtKB-SubCell"/>
</dbReference>